<evidence type="ECO:0000313" key="5">
    <source>
        <dbReference type="EMBL" id="NEK86163.1"/>
    </source>
</evidence>
<name>A0A6L9W2D8_9ACTN</name>
<reference evidence="5 6" key="1">
    <citation type="submission" date="2019-12" db="EMBL/GenBank/DDBJ databases">
        <title>the WGS of Blastococcus saxobsidens 67B17.</title>
        <authorList>
            <person name="Jiang Z."/>
        </authorList>
    </citation>
    <scope>NUCLEOTIDE SEQUENCE [LARGE SCALE GENOMIC DNA]</scope>
    <source>
        <strain evidence="5 6">67B17</strain>
    </source>
</reference>
<dbReference type="InterPro" id="IPR000383">
    <property type="entry name" value="Xaa-Pro-like_dom"/>
</dbReference>
<proteinExistence type="inferred from homology"/>
<dbReference type="SUPFAM" id="SSF53474">
    <property type="entry name" value="alpha/beta-Hydrolases"/>
    <property type="match status" value="1"/>
</dbReference>
<dbReference type="InterPro" id="IPR008979">
    <property type="entry name" value="Galactose-bd-like_sf"/>
</dbReference>
<dbReference type="Gene3D" id="3.40.50.1820">
    <property type="entry name" value="alpha/beta hydrolase"/>
    <property type="match status" value="2"/>
</dbReference>
<evidence type="ECO:0000256" key="1">
    <source>
        <dbReference type="ARBA" id="ARBA00008645"/>
    </source>
</evidence>
<dbReference type="Pfam" id="PF02129">
    <property type="entry name" value="Peptidase_S15"/>
    <property type="match status" value="1"/>
</dbReference>
<feature type="signal peptide" evidence="3">
    <location>
        <begin position="1"/>
        <end position="27"/>
    </location>
</feature>
<dbReference type="AlphaFoldDB" id="A0A6L9W2D8"/>
<dbReference type="EMBL" id="JAAGWG010000013">
    <property type="protein sequence ID" value="NEK86163.1"/>
    <property type="molecule type" value="Genomic_DNA"/>
</dbReference>
<keyword evidence="5" id="KW-0067">ATP-binding</keyword>
<keyword evidence="2" id="KW-0378">Hydrolase</keyword>
<comment type="similarity">
    <text evidence="1">Belongs to the AB hydrolase superfamily.</text>
</comment>
<dbReference type="InterPro" id="IPR029058">
    <property type="entry name" value="AB_hydrolase_fold"/>
</dbReference>
<dbReference type="GO" id="GO:0005524">
    <property type="term" value="F:ATP binding"/>
    <property type="evidence" value="ECO:0007669"/>
    <property type="project" value="UniProtKB-KW"/>
</dbReference>
<evidence type="ECO:0000259" key="4">
    <source>
        <dbReference type="SMART" id="SM00939"/>
    </source>
</evidence>
<accession>A0A6L9W2D8</accession>
<gene>
    <name evidence="5" type="ORF">GCU60_10385</name>
</gene>
<feature type="domain" description="Xaa-Pro dipeptidyl-peptidase C-terminal" evidence="4">
    <location>
        <begin position="388"/>
        <end position="619"/>
    </location>
</feature>
<dbReference type="PANTHER" id="PTHR22946:SF9">
    <property type="entry name" value="POLYKETIDE TRANSFERASE AF380"/>
    <property type="match status" value="1"/>
</dbReference>
<dbReference type="Pfam" id="PF08530">
    <property type="entry name" value="PepX_C"/>
    <property type="match status" value="1"/>
</dbReference>
<dbReference type="PANTHER" id="PTHR22946">
    <property type="entry name" value="DIENELACTONE HYDROLASE DOMAIN-CONTAINING PROTEIN-RELATED"/>
    <property type="match status" value="1"/>
</dbReference>
<dbReference type="GO" id="GO:0052689">
    <property type="term" value="F:carboxylic ester hydrolase activity"/>
    <property type="evidence" value="ECO:0007669"/>
    <property type="project" value="UniProtKB-ARBA"/>
</dbReference>
<dbReference type="RefSeq" id="WP_163204892.1">
    <property type="nucleotide sequence ID" value="NZ_JAAGWG010000013.1"/>
</dbReference>
<organism evidence="5 6">
    <name type="scientific">Blastococcus saxobsidens</name>
    <dbReference type="NCBI Taxonomy" id="138336"/>
    <lineage>
        <taxon>Bacteria</taxon>
        <taxon>Bacillati</taxon>
        <taxon>Actinomycetota</taxon>
        <taxon>Actinomycetes</taxon>
        <taxon>Geodermatophilales</taxon>
        <taxon>Geodermatophilaceae</taxon>
        <taxon>Blastococcus</taxon>
    </lineage>
</organism>
<dbReference type="Proteomes" id="UP000479241">
    <property type="component" value="Unassembled WGS sequence"/>
</dbReference>
<dbReference type="InterPro" id="IPR050261">
    <property type="entry name" value="FrsA_esterase"/>
</dbReference>
<dbReference type="SMART" id="SM00939">
    <property type="entry name" value="PepX_C"/>
    <property type="match status" value="1"/>
</dbReference>
<evidence type="ECO:0000313" key="6">
    <source>
        <dbReference type="Proteomes" id="UP000479241"/>
    </source>
</evidence>
<protein>
    <submittedName>
        <fullName evidence="5">ABC transporter ATP-binding protein</fullName>
    </submittedName>
</protein>
<evidence type="ECO:0000256" key="2">
    <source>
        <dbReference type="ARBA" id="ARBA00022801"/>
    </source>
</evidence>
<sequence length="624" mass="65181">MRRTATALLSSVVVAGGVVALAPQASATGGITPRDLTITVTGLGPEQRTCRIDADLYVPAGATKKRPAPALLTTNGFGGTKADQADFAQGFGEHGYVTLAYTGLGFVDGDQCPITLDDVEHDGAAASQLLRFLGGDPSIRAVDDATGKPVLIDQVAREDARTKVPHDPAVGMIGGSYGGQIQFATAGFERAAGTDRLDAIVPQITWNDLAYSLAPENSSLPGGTARSGSVSASGTGVFKYQWAALFTALGAADGVQDLQALADPARFTEFFLQASKAQNCANFEPQVCTALAEVATVGHPSQVSIDYLRSNSVASYMADVRVPTLLGQGQADTLFNLQESVATYTALRRQGTPVSLVWQSWGHSSSAPQPGELDERHPARSLQGRAALAWFDHYVRDRGPKPPQGFAYYRDWVFRATGDIAEAYAVARSYPVGDEQTFHLSSTGPGGGALVGSPAQVARGTSSWTSVAPIGPNYTETSALDQSGPVTDPPGTAVRFSTAPLPHAMDVVGSPRLTVQLGSPTVPATQLTGPAGQLVAYAKVYDVAPDGRAVELPNRLISPVRITDVTRPVTIELPGIVHRFDTGHRLAVVLAGGDLAYRGSTAPQPVTLTTGAGARQSLTVPVVR</sequence>
<dbReference type="InterPro" id="IPR013736">
    <property type="entry name" value="Xaa-Pro_dipept_C"/>
</dbReference>
<dbReference type="SUPFAM" id="SSF49785">
    <property type="entry name" value="Galactose-binding domain-like"/>
    <property type="match status" value="1"/>
</dbReference>
<evidence type="ECO:0000256" key="3">
    <source>
        <dbReference type="SAM" id="SignalP"/>
    </source>
</evidence>
<feature type="chain" id="PRO_5027103126" evidence="3">
    <location>
        <begin position="28"/>
        <end position="624"/>
    </location>
</feature>
<dbReference type="GO" id="GO:0008239">
    <property type="term" value="F:dipeptidyl-peptidase activity"/>
    <property type="evidence" value="ECO:0007669"/>
    <property type="project" value="InterPro"/>
</dbReference>
<keyword evidence="3" id="KW-0732">Signal</keyword>
<dbReference type="Gene3D" id="2.60.120.260">
    <property type="entry name" value="Galactose-binding domain-like"/>
    <property type="match status" value="1"/>
</dbReference>
<comment type="caution">
    <text evidence="5">The sequence shown here is derived from an EMBL/GenBank/DDBJ whole genome shotgun (WGS) entry which is preliminary data.</text>
</comment>
<keyword evidence="5" id="KW-0547">Nucleotide-binding</keyword>